<keyword evidence="6" id="KW-1133">Transmembrane helix</keyword>
<dbReference type="GO" id="GO:0009254">
    <property type="term" value="P:peptidoglycan turnover"/>
    <property type="evidence" value="ECO:0007669"/>
    <property type="project" value="InterPro"/>
</dbReference>
<dbReference type="PROSITE" id="PS51935">
    <property type="entry name" value="NLPC_P60"/>
    <property type="match status" value="1"/>
</dbReference>
<gene>
    <name evidence="8" type="ORF">BK699_09340</name>
</gene>
<dbReference type="Gene3D" id="3.90.1720.10">
    <property type="entry name" value="endopeptidase domain like (from Nostoc punctiforme)"/>
    <property type="match status" value="1"/>
</dbReference>
<dbReference type="GO" id="GO:0008234">
    <property type="term" value="F:cysteine-type peptidase activity"/>
    <property type="evidence" value="ECO:0007669"/>
    <property type="project" value="UniProtKB-KW"/>
</dbReference>
<feature type="compositionally biased region" description="Basic and acidic residues" evidence="5">
    <location>
        <begin position="47"/>
        <end position="72"/>
    </location>
</feature>
<dbReference type="CDD" id="cd12797">
    <property type="entry name" value="M23_peptidase"/>
    <property type="match status" value="1"/>
</dbReference>
<feature type="compositionally biased region" description="Basic and acidic residues" evidence="5">
    <location>
        <begin position="15"/>
        <end position="31"/>
    </location>
</feature>
<evidence type="ECO:0000256" key="2">
    <source>
        <dbReference type="ARBA" id="ARBA00022670"/>
    </source>
</evidence>
<dbReference type="Pfam" id="PF06725">
    <property type="entry name" value="3D"/>
    <property type="match status" value="1"/>
</dbReference>
<dbReference type="Pfam" id="PF01551">
    <property type="entry name" value="Peptidase_M23"/>
    <property type="match status" value="1"/>
</dbReference>
<dbReference type="SUPFAM" id="SSF50685">
    <property type="entry name" value="Barwin-like endoglucanases"/>
    <property type="match status" value="1"/>
</dbReference>
<keyword evidence="2" id="KW-0645">Protease</keyword>
<dbReference type="AlphaFoldDB" id="A0A242WAE7"/>
<dbReference type="InterPro" id="IPR000064">
    <property type="entry name" value="NLP_P60_dom"/>
</dbReference>
<proteinExistence type="inferred from homology"/>
<evidence type="ECO:0000256" key="3">
    <source>
        <dbReference type="ARBA" id="ARBA00022801"/>
    </source>
</evidence>
<keyword evidence="3" id="KW-0378">Hydrolase</keyword>
<evidence type="ECO:0000313" key="8">
    <source>
        <dbReference type="EMBL" id="OTW50747.1"/>
    </source>
</evidence>
<dbReference type="InterPro" id="IPR023346">
    <property type="entry name" value="Lysozyme-like_dom_sf"/>
</dbReference>
<dbReference type="InterPro" id="IPR059180">
    <property type="entry name" value="3D_YorM"/>
</dbReference>
<feature type="transmembrane region" description="Helical" evidence="6">
    <location>
        <begin position="153"/>
        <end position="183"/>
    </location>
</feature>
<dbReference type="InterPro" id="IPR011055">
    <property type="entry name" value="Dup_hybrid_motif"/>
</dbReference>
<dbReference type="PANTHER" id="PTHR47053:SF1">
    <property type="entry name" value="MUREIN DD-ENDOPEPTIDASE MEPH-RELATED"/>
    <property type="match status" value="1"/>
</dbReference>
<dbReference type="InterPro" id="IPR036908">
    <property type="entry name" value="RlpA-like_sf"/>
</dbReference>
<feature type="compositionally biased region" description="Polar residues" evidence="5">
    <location>
        <begin position="36"/>
        <end position="46"/>
    </location>
</feature>
<keyword evidence="6" id="KW-0472">Membrane</keyword>
<dbReference type="Pfam" id="PF00877">
    <property type="entry name" value="NLPC_P60"/>
    <property type="match status" value="1"/>
</dbReference>
<feature type="domain" description="NlpC/P60" evidence="7">
    <location>
        <begin position="440"/>
        <end position="567"/>
    </location>
</feature>
<evidence type="ECO:0000313" key="9">
    <source>
        <dbReference type="Proteomes" id="UP000195152"/>
    </source>
</evidence>
<evidence type="ECO:0000256" key="4">
    <source>
        <dbReference type="ARBA" id="ARBA00022807"/>
    </source>
</evidence>
<dbReference type="SUPFAM" id="SSF53955">
    <property type="entry name" value="Lysozyme-like"/>
    <property type="match status" value="1"/>
</dbReference>
<keyword evidence="6" id="KW-0812">Transmembrane</keyword>
<dbReference type="InterPro" id="IPR051202">
    <property type="entry name" value="Peptidase_C40"/>
</dbReference>
<dbReference type="SUPFAM" id="SSF54001">
    <property type="entry name" value="Cysteine proteinases"/>
    <property type="match status" value="1"/>
</dbReference>
<dbReference type="GO" id="GO:0004553">
    <property type="term" value="F:hydrolase activity, hydrolyzing O-glycosyl compounds"/>
    <property type="evidence" value="ECO:0007669"/>
    <property type="project" value="InterPro"/>
</dbReference>
<dbReference type="SUPFAM" id="SSF51261">
    <property type="entry name" value="Duplicated hybrid motif"/>
    <property type="match status" value="1"/>
</dbReference>
<dbReference type="GO" id="GO:0019867">
    <property type="term" value="C:outer membrane"/>
    <property type="evidence" value="ECO:0007669"/>
    <property type="project" value="InterPro"/>
</dbReference>
<dbReference type="InterPro" id="IPR038765">
    <property type="entry name" value="Papain-like_cys_pep_sf"/>
</dbReference>
<dbReference type="Gene3D" id="2.70.70.10">
    <property type="entry name" value="Glucose Permease (Domain IIA)"/>
    <property type="match status" value="1"/>
</dbReference>
<dbReference type="PANTHER" id="PTHR47053">
    <property type="entry name" value="MUREIN DD-ENDOPEPTIDASE MEPH-RELATED"/>
    <property type="match status" value="1"/>
</dbReference>
<evidence type="ECO:0000259" key="7">
    <source>
        <dbReference type="PROSITE" id="PS51935"/>
    </source>
</evidence>
<protein>
    <submittedName>
        <fullName evidence="8">Peptidase M23</fullName>
    </submittedName>
</protein>
<comment type="caution">
    <text evidence="8">The sequence shown here is derived from an EMBL/GenBank/DDBJ whole genome shotgun (WGS) entry which is preliminary data.</text>
</comment>
<name>A0A242WAE7_BACTU</name>
<feature type="region of interest" description="Disordered" evidence="5">
    <location>
        <begin position="1"/>
        <end position="120"/>
    </location>
</feature>
<comment type="similarity">
    <text evidence="1">Belongs to the peptidase C40 family.</text>
</comment>
<dbReference type="RefSeq" id="WP_000074966.1">
    <property type="nucleotide sequence ID" value="NZ_NFCF01000063.1"/>
</dbReference>
<evidence type="ECO:0000256" key="5">
    <source>
        <dbReference type="SAM" id="MobiDB-lite"/>
    </source>
</evidence>
<organism evidence="8 9">
    <name type="scientific">Bacillus thuringiensis serovar mexicanensis</name>
    <dbReference type="NCBI Taxonomy" id="180868"/>
    <lineage>
        <taxon>Bacteria</taxon>
        <taxon>Bacillati</taxon>
        <taxon>Bacillota</taxon>
        <taxon>Bacilli</taxon>
        <taxon>Bacillales</taxon>
        <taxon>Bacillaceae</taxon>
        <taxon>Bacillus</taxon>
        <taxon>Bacillus cereus group</taxon>
    </lineage>
</organism>
<dbReference type="GO" id="GO:0006508">
    <property type="term" value="P:proteolysis"/>
    <property type="evidence" value="ECO:0007669"/>
    <property type="project" value="UniProtKB-KW"/>
</dbReference>
<dbReference type="Proteomes" id="UP000195152">
    <property type="component" value="Unassembled WGS sequence"/>
</dbReference>
<dbReference type="InterPro" id="IPR016047">
    <property type="entry name" value="M23ase_b-sheet_dom"/>
</dbReference>
<dbReference type="InterPro" id="IPR010611">
    <property type="entry name" value="3D_dom"/>
</dbReference>
<feature type="compositionally biased region" description="Low complexity" evidence="5">
    <location>
        <begin position="102"/>
        <end position="120"/>
    </location>
</feature>
<feature type="region of interest" description="Disordered" evidence="5">
    <location>
        <begin position="399"/>
        <end position="442"/>
    </location>
</feature>
<dbReference type="CDD" id="cd14667">
    <property type="entry name" value="3D_containing_proteins"/>
    <property type="match status" value="1"/>
</dbReference>
<accession>A0A242WAE7</accession>
<dbReference type="EMBL" id="NFCF01000063">
    <property type="protein sequence ID" value="OTW50747.1"/>
    <property type="molecule type" value="Genomic_DNA"/>
</dbReference>
<sequence>MSPRNDDNLAIQEDEFIRRDRDISIEEELRGRLLNKQPSSTKQPRSTSDRLNNRKQRDNNHKEQNKKPDQKQKKSKQKKSKKTEQSSKSSRTGDLRQQAMNKAKQQVQKQLQKQAQRAAKAAAKKAAKKAAAKAIKKALAAAMKKVALVLLKMLAGVSLPVIGILLLVITVVVILSMLASAFLSSGSDNNIKGLSQQDKDTQAYVKQLSESSFGGAEQWAYRLPQELLSSVIQLDSWRDGKDLKDFDPNKIDFGGVGGVGGGINDGSNGGGGTAQDTGNYTTTNAGPWMTFEATGYYGEDSAMQGGFCPAVGCDKIGFNFSQAIRYNGYRVVAVDPRVVPLWSIVEINDPGTGLHIQGVALDTGGAIKGNRIDILHENRTQAYAFGRRYNTQVRILRPGAGDKTYPQRGDGAPLATAQPPAGSQTPAQPAQPTQSPSVENKKADQIIEEAKKYIGVPYVWGGSSPKGFDCSGLTQYVFKALGISLDRTAAMQSKQGKKIQNANDVKKGDLLFFANTGNRSGITHVAIYIGNGKMIEAPDVGQNVKVSEFKTSKFAWATRMLGDGDLSLNEGADVSSGGGSGAGSGGPASVNKALLKYFFDKLKPDFTYETKKETIENKTKTCARKKPGTDDCEEWKESISTSTRETKVISKVRAWNGEAKINYKETKSGWKRTGDNTEVQETNHLQDKQEFKYDFSKLDEILTQAGYNYTDKKMFQLYYEYASGLPLHYIDWLDGKDISALLDGDFIGDIIPGSSIPPQFMPIYLGAEKKHGTPWFILAAVHYHKSSFSKNITVSAAGERGPMGIKPVAWMGWKHPSRNSEGNLQGISNKDLQDMDLIKKYGGYGEDGNNDKKADIDDNYDAIYTASKYLSKLGVKEDMEKALWLYTNSKDGGKNIYDTAMKFKNEATYKHDQNQLPTATSGDWMVPTQGRLTSGYGDRSFDNHHGIDIAQKGTVPVVAAADGVVFRSYLSTSYGNCVMIRHNINGQQYETVYAHMRNRAVTEGSQVKKGQFLGYQGETGQAYGQHLHFEMHTPSWNINKSHAVNPIQFIKIQ</sequence>
<feature type="compositionally biased region" description="Low complexity" evidence="5">
    <location>
        <begin position="415"/>
        <end position="437"/>
    </location>
</feature>
<evidence type="ECO:0000256" key="1">
    <source>
        <dbReference type="ARBA" id="ARBA00007074"/>
    </source>
</evidence>
<evidence type="ECO:0000256" key="6">
    <source>
        <dbReference type="SAM" id="Phobius"/>
    </source>
</evidence>
<keyword evidence="4" id="KW-0788">Thiol protease</keyword>
<dbReference type="Gene3D" id="2.40.40.10">
    <property type="entry name" value="RlpA-like domain"/>
    <property type="match status" value="1"/>
</dbReference>
<reference evidence="8 9" key="1">
    <citation type="submission" date="2016-10" db="EMBL/GenBank/DDBJ databases">
        <title>Comparative genomics of Bacillus thuringiensis reveals a path to pathogens against multiple invertebrate hosts.</title>
        <authorList>
            <person name="Zheng J."/>
            <person name="Gao Q."/>
            <person name="Liu H."/>
            <person name="Peng D."/>
            <person name="Ruan L."/>
            <person name="Sun M."/>
        </authorList>
    </citation>
    <scope>NUCLEOTIDE SEQUENCE [LARGE SCALE GENOMIC DNA]</scope>
    <source>
        <strain evidence="8">BGSC 4AC1</strain>
    </source>
</reference>